<feature type="domain" description="ABC transporter" evidence="10">
    <location>
        <begin position="332"/>
        <end position="567"/>
    </location>
</feature>
<dbReference type="InterPro" id="IPR036640">
    <property type="entry name" value="ABC1_TM_sf"/>
</dbReference>
<dbReference type="SMART" id="SM00382">
    <property type="entry name" value="AAA"/>
    <property type="match status" value="1"/>
</dbReference>
<dbReference type="InterPro" id="IPR011527">
    <property type="entry name" value="ABC1_TM_dom"/>
</dbReference>
<evidence type="ECO:0000259" key="10">
    <source>
        <dbReference type="PROSITE" id="PS50893"/>
    </source>
</evidence>
<dbReference type="FunFam" id="1.20.1560.10:FF:000040">
    <property type="entry name" value="Multidrug ABC transporter ATP-binding protein"/>
    <property type="match status" value="1"/>
</dbReference>
<reference evidence="12 13" key="1">
    <citation type="submission" date="2018-02" db="EMBL/GenBank/DDBJ databases">
        <title>Genomic Encyclopedia of Archaeal and Bacterial Type Strains, Phase II (KMG-II): from individual species to whole genera.</title>
        <authorList>
            <person name="Goeker M."/>
        </authorList>
    </citation>
    <scope>NUCLEOTIDE SEQUENCE [LARGE SCALE GENOMIC DNA]</scope>
    <source>
        <strain evidence="12 13">DSM 15099</strain>
    </source>
</reference>
<keyword evidence="5" id="KW-0547">Nucleotide-binding</keyword>
<dbReference type="SUPFAM" id="SSF90123">
    <property type="entry name" value="ABC transporter transmembrane region"/>
    <property type="match status" value="1"/>
</dbReference>
<keyword evidence="3" id="KW-1003">Cell membrane</keyword>
<keyword evidence="4 9" id="KW-0812">Transmembrane</keyword>
<dbReference type="FunFam" id="3.40.50.300:FF:000854">
    <property type="entry name" value="Multidrug ABC transporter ATP-binding protein"/>
    <property type="match status" value="1"/>
</dbReference>
<proteinExistence type="predicted"/>
<evidence type="ECO:0000256" key="5">
    <source>
        <dbReference type="ARBA" id="ARBA00022741"/>
    </source>
</evidence>
<evidence type="ECO:0000256" key="2">
    <source>
        <dbReference type="ARBA" id="ARBA00022448"/>
    </source>
</evidence>
<keyword evidence="7 9" id="KW-1133">Transmembrane helix</keyword>
<comment type="caution">
    <text evidence="12">The sequence shown here is derived from an EMBL/GenBank/DDBJ whole genome shotgun (WGS) entry which is preliminary data.</text>
</comment>
<dbReference type="InterPro" id="IPR017871">
    <property type="entry name" value="ABC_transporter-like_CS"/>
</dbReference>
<organism evidence="12 13">
    <name type="scientific">Clostridium algidicarnis DSM 15099</name>
    <dbReference type="NCBI Taxonomy" id="1121295"/>
    <lineage>
        <taxon>Bacteria</taxon>
        <taxon>Bacillati</taxon>
        <taxon>Bacillota</taxon>
        <taxon>Clostridia</taxon>
        <taxon>Eubacteriales</taxon>
        <taxon>Clostridiaceae</taxon>
        <taxon>Clostridium</taxon>
    </lineage>
</organism>
<dbReference type="OrthoDB" id="9762778at2"/>
<name>A0A2S6FV41_9CLOT</name>
<keyword evidence="8 9" id="KW-0472">Membrane</keyword>
<dbReference type="GO" id="GO:0005524">
    <property type="term" value="F:ATP binding"/>
    <property type="evidence" value="ECO:0007669"/>
    <property type="project" value="UniProtKB-KW"/>
</dbReference>
<dbReference type="PROSITE" id="PS00211">
    <property type="entry name" value="ABC_TRANSPORTER_1"/>
    <property type="match status" value="1"/>
</dbReference>
<sequence length="575" mass="63318">MIKLFKNLKPFKVPIILVLVLVFFQSLSELYLPTLMSDIVNNGIVNGDTDYILKIGGFMLLVALGGTICTITASFLSSKVATGFGRDLRKGLFTKVEGFSIEEFDKLGTSSLITRTTNDITQVQQVLVIIMRMMISAPMMCIGGIIMAVSKDRKLSIIIVVVIPVLIGIITIIARKGLPLFKSMQIKLDKLNLVLREGLTGIRVIRAFNRNDHERERFNEANHDLTSTAIKVNKLMSILMPLMMLVMNFTTIAIIWFGAKRIDAGNMQVGDLMAFIQYVMQIMFSLIMVSMMFIMIPRASVSASRINEVLDIVPVINDPKDIKKAVSKKGYVEFKNVSFNYPGSESSVIRDISFSAAPGETTAIIGGTGSGKSTIVSLIPRFYDINSGSILINGVDLRDMSQGELRSKIGFVPQKAVLFTGTISDNIRYGKEDATEDEIKKAANIAQATDFISNMEEGFNSVIAQGGTNVSGGQKQRLSIARALVRRPEIYIFDDSFSALDFKTDAKLRAVLKDETKESTVIIVAQRVSTVIDADRIIVLDEGNIVGMGTHKELLTSCDVYHEIVSSQLSEEEIA</sequence>
<evidence type="ECO:0000256" key="9">
    <source>
        <dbReference type="SAM" id="Phobius"/>
    </source>
</evidence>
<dbReference type="Gene3D" id="3.40.50.300">
    <property type="entry name" value="P-loop containing nucleotide triphosphate hydrolases"/>
    <property type="match status" value="1"/>
</dbReference>
<dbReference type="InterPro" id="IPR003439">
    <property type="entry name" value="ABC_transporter-like_ATP-bd"/>
</dbReference>
<dbReference type="SUPFAM" id="SSF52540">
    <property type="entry name" value="P-loop containing nucleoside triphosphate hydrolases"/>
    <property type="match status" value="1"/>
</dbReference>
<keyword evidence="2" id="KW-0813">Transport</keyword>
<dbReference type="Proteomes" id="UP000239863">
    <property type="component" value="Unassembled WGS sequence"/>
</dbReference>
<keyword evidence="6 12" id="KW-0067">ATP-binding</keyword>
<dbReference type="PROSITE" id="PS50929">
    <property type="entry name" value="ABC_TM1F"/>
    <property type="match status" value="1"/>
</dbReference>
<evidence type="ECO:0000256" key="7">
    <source>
        <dbReference type="ARBA" id="ARBA00022989"/>
    </source>
</evidence>
<dbReference type="GO" id="GO:0005886">
    <property type="term" value="C:plasma membrane"/>
    <property type="evidence" value="ECO:0007669"/>
    <property type="project" value="UniProtKB-SubCell"/>
</dbReference>
<dbReference type="PANTHER" id="PTHR43394:SF1">
    <property type="entry name" value="ATP-BINDING CASSETTE SUB-FAMILY B MEMBER 10, MITOCHONDRIAL"/>
    <property type="match status" value="1"/>
</dbReference>
<evidence type="ECO:0000256" key="3">
    <source>
        <dbReference type="ARBA" id="ARBA00022475"/>
    </source>
</evidence>
<evidence type="ECO:0000256" key="6">
    <source>
        <dbReference type="ARBA" id="ARBA00022840"/>
    </source>
</evidence>
<evidence type="ECO:0000256" key="1">
    <source>
        <dbReference type="ARBA" id="ARBA00004651"/>
    </source>
</evidence>
<evidence type="ECO:0000313" key="13">
    <source>
        <dbReference type="Proteomes" id="UP000239863"/>
    </source>
</evidence>
<evidence type="ECO:0000256" key="4">
    <source>
        <dbReference type="ARBA" id="ARBA00022692"/>
    </source>
</evidence>
<dbReference type="PANTHER" id="PTHR43394">
    <property type="entry name" value="ATP-DEPENDENT PERMEASE MDL1, MITOCHONDRIAL"/>
    <property type="match status" value="1"/>
</dbReference>
<feature type="transmembrane region" description="Helical" evidence="9">
    <location>
        <begin position="52"/>
        <end position="76"/>
    </location>
</feature>
<dbReference type="Pfam" id="PF00005">
    <property type="entry name" value="ABC_tran"/>
    <property type="match status" value="1"/>
</dbReference>
<gene>
    <name evidence="12" type="ORF">BD821_11949</name>
</gene>
<dbReference type="Gene3D" id="1.20.1560.10">
    <property type="entry name" value="ABC transporter type 1, transmembrane domain"/>
    <property type="match status" value="1"/>
</dbReference>
<evidence type="ECO:0000259" key="11">
    <source>
        <dbReference type="PROSITE" id="PS50929"/>
    </source>
</evidence>
<dbReference type="GO" id="GO:0016887">
    <property type="term" value="F:ATP hydrolysis activity"/>
    <property type="evidence" value="ECO:0007669"/>
    <property type="project" value="InterPro"/>
</dbReference>
<dbReference type="STRING" id="37659.GCA_000703125_00906"/>
<feature type="transmembrane region" description="Helical" evidence="9">
    <location>
        <begin position="126"/>
        <end position="149"/>
    </location>
</feature>
<accession>A0A2S6FV41</accession>
<protein>
    <submittedName>
        <fullName evidence="12">ATP-binding cassette subfamily B protein</fullName>
    </submittedName>
</protein>
<evidence type="ECO:0000313" key="12">
    <source>
        <dbReference type="EMBL" id="PPK45594.1"/>
    </source>
</evidence>
<evidence type="ECO:0000256" key="8">
    <source>
        <dbReference type="ARBA" id="ARBA00023136"/>
    </source>
</evidence>
<dbReference type="RefSeq" id="WP_104410597.1">
    <property type="nucleotide sequence ID" value="NZ_PTIS01000019.1"/>
</dbReference>
<dbReference type="InterPro" id="IPR003593">
    <property type="entry name" value="AAA+_ATPase"/>
</dbReference>
<dbReference type="EMBL" id="PTIS01000019">
    <property type="protein sequence ID" value="PPK45594.1"/>
    <property type="molecule type" value="Genomic_DNA"/>
</dbReference>
<feature type="transmembrane region" description="Helical" evidence="9">
    <location>
        <begin position="155"/>
        <end position="174"/>
    </location>
</feature>
<dbReference type="CDD" id="cd18548">
    <property type="entry name" value="ABC_6TM_Tm287_like"/>
    <property type="match status" value="1"/>
</dbReference>
<feature type="transmembrane region" description="Helical" evidence="9">
    <location>
        <begin position="278"/>
        <end position="296"/>
    </location>
</feature>
<dbReference type="InterPro" id="IPR039421">
    <property type="entry name" value="Type_1_exporter"/>
</dbReference>
<dbReference type="PROSITE" id="PS50893">
    <property type="entry name" value="ABC_TRANSPORTER_2"/>
    <property type="match status" value="1"/>
</dbReference>
<dbReference type="InterPro" id="IPR027417">
    <property type="entry name" value="P-loop_NTPase"/>
</dbReference>
<feature type="domain" description="ABC transmembrane type-1" evidence="11">
    <location>
        <begin position="16"/>
        <end position="298"/>
    </location>
</feature>
<dbReference type="AlphaFoldDB" id="A0A2S6FV41"/>
<comment type="subcellular location">
    <subcellularLocation>
        <location evidence="1">Cell membrane</location>
        <topology evidence="1">Multi-pass membrane protein</topology>
    </subcellularLocation>
</comment>
<dbReference type="Pfam" id="PF00664">
    <property type="entry name" value="ABC_membrane"/>
    <property type="match status" value="1"/>
</dbReference>
<feature type="transmembrane region" description="Helical" evidence="9">
    <location>
        <begin position="238"/>
        <end position="258"/>
    </location>
</feature>
<dbReference type="GO" id="GO:0015421">
    <property type="term" value="F:ABC-type oligopeptide transporter activity"/>
    <property type="evidence" value="ECO:0007669"/>
    <property type="project" value="TreeGrafter"/>
</dbReference>